<gene>
    <name evidence="1" type="ORF">PPACK8108_LOCUS17223</name>
</gene>
<accession>A0AAV0BBM4</accession>
<protein>
    <submittedName>
        <fullName evidence="1">Expressed protein</fullName>
    </submittedName>
</protein>
<dbReference type="Gene3D" id="3.30.420.10">
    <property type="entry name" value="Ribonuclease H-like superfamily/Ribonuclease H"/>
    <property type="match status" value="1"/>
</dbReference>
<feature type="non-terminal residue" evidence="1">
    <location>
        <position position="1"/>
    </location>
</feature>
<dbReference type="GO" id="GO:0003676">
    <property type="term" value="F:nucleic acid binding"/>
    <property type="evidence" value="ECO:0007669"/>
    <property type="project" value="InterPro"/>
</dbReference>
<dbReference type="AlphaFoldDB" id="A0AAV0BBM4"/>
<sequence>HRIRFKRHPSIIDRSGISQPGKIVDKFIGDPFLYNFFIRSQASYSCPSRYIGLKNETNHTVDDLQNIANLASSGF</sequence>
<reference evidence="1" key="1">
    <citation type="submission" date="2022-06" db="EMBL/GenBank/DDBJ databases">
        <authorList>
            <consortium name="SYNGENTA / RWTH Aachen University"/>
        </authorList>
    </citation>
    <scope>NUCLEOTIDE SEQUENCE</scope>
</reference>
<keyword evidence="2" id="KW-1185">Reference proteome</keyword>
<evidence type="ECO:0000313" key="1">
    <source>
        <dbReference type="EMBL" id="CAH7683588.1"/>
    </source>
</evidence>
<comment type="caution">
    <text evidence="1">The sequence shown here is derived from an EMBL/GenBank/DDBJ whole genome shotgun (WGS) entry which is preliminary data.</text>
</comment>
<name>A0AAV0BBM4_PHAPC</name>
<proteinExistence type="predicted"/>
<dbReference type="InterPro" id="IPR036397">
    <property type="entry name" value="RNaseH_sf"/>
</dbReference>
<dbReference type="EMBL" id="CALTRL010004802">
    <property type="protein sequence ID" value="CAH7683588.1"/>
    <property type="molecule type" value="Genomic_DNA"/>
</dbReference>
<organism evidence="1 2">
    <name type="scientific">Phakopsora pachyrhizi</name>
    <name type="common">Asian soybean rust disease fungus</name>
    <dbReference type="NCBI Taxonomy" id="170000"/>
    <lineage>
        <taxon>Eukaryota</taxon>
        <taxon>Fungi</taxon>
        <taxon>Dikarya</taxon>
        <taxon>Basidiomycota</taxon>
        <taxon>Pucciniomycotina</taxon>
        <taxon>Pucciniomycetes</taxon>
        <taxon>Pucciniales</taxon>
        <taxon>Phakopsoraceae</taxon>
        <taxon>Phakopsora</taxon>
    </lineage>
</organism>
<evidence type="ECO:0000313" key="2">
    <source>
        <dbReference type="Proteomes" id="UP001153365"/>
    </source>
</evidence>
<dbReference type="Proteomes" id="UP001153365">
    <property type="component" value="Unassembled WGS sequence"/>
</dbReference>